<dbReference type="AlphaFoldDB" id="A0A1N6PN52"/>
<evidence type="ECO:0000313" key="2">
    <source>
        <dbReference type="Proteomes" id="UP000186819"/>
    </source>
</evidence>
<keyword evidence="2" id="KW-1185">Reference proteome</keyword>
<gene>
    <name evidence="1" type="ORF">SAMN05421829_102124</name>
</gene>
<protein>
    <submittedName>
        <fullName evidence="1">Uncharacterized protein</fullName>
    </submittedName>
</protein>
<organism evidence="1 2">
    <name type="scientific">Aromatoleum tolulyticum</name>
    <dbReference type="NCBI Taxonomy" id="34027"/>
    <lineage>
        <taxon>Bacteria</taxon>
        <taxon>Pseudomonadati</taxon>
        <taxon>Pseudomonadota</taxon>
        <taxon>Betaproteobacteria</taxon>
        <taxon>Rhodocyclales</taxon>
        <taxon>Rhodocyclaceae</taxon>
        <taxon>Aromatoleum</taxon>
    </lineage>
</organism>
<dbReference type="Proteomes" id="UP000186819">
    <property type="component" value="Unassembled WGS sequence"/>
</dbReference>
<name>A0A1N6PN52_9RHOO</name>
<sequence length="111" mass="11440">MQLAVAAYACPGVADSSRSPMVMDSAVETMPTGDCAMLDQSAPTLCDQHCQQDGQAAGHASPPMFAADLPLLVVLPVVQACPPPVAFDVSREFLTHATAPPPAIGFGAFRS</sequence>
<evidence type="ECO:0000313" key="1">
    <source>
        <dbReference type="EMBL" id="SIQ05814.1"/>
    </source>
</evidence>
<dbReference type="EMBL" id="FTMD01000002">
    <property type="protein sequence ID" value="SIQ05814.1"/>
    <property type="molecule type" value="Genomic_DNA"/>
</dbReference>
<proteinExistence type="predicted"/>
<reference evidence="2" key="1">
    <citation type="submission" date="2017-01" db="EMBL/GenBank/DDBJ databases">
        <authorList>
            <person name="Varghese N."/>
            <person name="Submissions S."/>
        </authorList>
    </citation>
    <scope>NUCLEOTIDE SEQUENCE [LARGE SCALE GENOMIC DNA]</scope>
    <source>
        <strain evidence="2">ATCC 51758</strain>
    </source>
</reference>
<accession>A0A1N6PN52</accession>